<dbReference type="Pfam" id="PF10416">
    <property type="entry name" value="IBD"/>
    <property type="match status" value="1"/>
</dbReference>
<evidence type="ECO:0000313" key="2">
    <source>
        <dbReference type="EMBL" id="KAK8892135.1"/>
    </source>
</evidence>
<dbReference type="Proteomes" id="UP001470230">
    <property type="component" value="Unassembled WGS sequence"/>
</dbReference>
<dbReference type="EMBL" id="JAPFFF010000004">
    <property type="protein sequence ID" value="KAK8892135.1"/>
    <property type="molecule type" value="Genomic_DNA"/>
</dbReference>
<gene>
    <name evidence="2" type="ORF">M9Y10_029358</name>
</gene>
<accession>A0ABR2KLY9</accession>
<reference evidence="2 3" key="1">
    <citation type="submission" date="2024-04" db="EMBL/GenBank/DDBJ databases">
        <title>Tritrichomonas musculus Genome.</title>
        <authorList>
            <person name="Alves-Ferreira E."/>
            <person name="Grigg M."/>
            <person name="Lorenzi H."/>
            <person name="Galac M."/>
        </authorList>
    </citation>
    <scope>NUCLEOTIDE SEQUENCE [LARGE SCALE GENOMIC DNA]</scope>
    <source>
        <strain evidence="2 3">EAF2021</strain>
    </source>
</reference>
<sequence>MSNVDDSINPPHWDLLSDEDKRIYKGIYQALSAPTNRNKRNKRIDDFREIIDAIMLFIDQDEADAWKRRLVCGVCKLSNGIAVNIAQLRKLIFKCKASINGSLKLMGYDVIASKTSSCTELFDKIPYLKTNSSEVRQWTIRLSSNIQEPPECNITPPQAEFFSAEVEPQNDLFDIRLTGYNTNSSLDTNLNSHSVLEDDLLNHPFLGNNIDDIFSSF</sequence>
<name>A0ABR2KLY9_9EUKA</name>
<organism evidence="2 3">
    <name type="scientific">Tritrichomonas musculus</name>
    <dbReference type="NCBI Taxonomy" id="1915356"/>
    <lineage>
        <taxon>Eukaryota</taxon>
        <taxon>Metamonada</taxon>
        <taxon>Parabasalia</taxon>
        <taxon>Tritrichomonadida</taxon>
        <taxon>Tritrichomonadidae</taxon>
        <taxon>Tritrichomonas</taxon>
    </lineage>
</organism>
<evidence type="ECO:0000313" key="3">
    <source>
        <dbReference type="Proteomes" id="UP001470230"/>
    </source>
</evidence>
<comment type="caution">
    <text evidence="2">The sequence shown here is derived from an EMBL/GenBank/DDBJ whole genome shotgun (WGS) entry which is preliminary data.</text>
</comment>
<dbReference type="InterPro" id="IPR018845">
    <property type="entry name" value="Initiator-bd"/>
</dbReference>
<protein>
    <recommendedName>
        <fullName evidence="1">Initiator binding domain-containing protein</fullName>
    </recommendedName>
</protein>
<feature type="domain" description="Initiator binding" evidence="1">
    <location>
        <begin position="19"/>
        <end position="141"/>
    </location>
</feature>
<evidence type="ECO:0000259" key="1">
    <source>
        <dbReference type="Pfam" id="PF10416"/>
    </source>
</evidence>
<keyword evidence="3" id="KW-1185">Reference proteome</keyword>
<proteinExistence type="predicted"/>